<feature type="signal peptide" evidence="7">
    <location>
        <begin position="1"/>
        <end position="28"/>
    </location>
</feature>
<dbReference type="PROSITE" id="PS00138">
    <property type="entry name" value="SUBTILASE_SER"/>
    <property type="match status" value="1"/>
</dbReference>
<evidence type="ECO:0000313" key="11">
    <source>
        <dbReference type="Proteomes" id="UP001339167"/>
    </source>
</evidence>
<evidence type="ECO:0000259" key="8">
    <source>
        <dbReference type="Pfam" id="PF00082"/>
    </source>
</evidence>
<gene>
    <name evidence="10" type="ORF">QWF21_17300</name>
</gene>
<dbReference type="Gene3D" id="2.60.120.380">
    <property type="match status" value="1"/>
</dbReference>
<dbReference type="PANTHER" id="PTHR43806:SF11">
    <property type="entry name" value="CEREVISIN-RELATED"/>
    <property type="match status" value="1"/>
</dbReference>
<dbReference type="SUPFAM" id="SSF54897">
    <property type="entry name" value="Protease propeptides/inhibitors"/>
    <property type="match status" value="1"/>
</dbReference>
<dbReference type="EMBL" id="JAUGZK010000020">
    <property type="protein sequence ID" value="MEE2026000.1"/>
    <property type="molecule type" value="Genomic_DNA"/>
</dbReference>
<keyword evidence="3" id="KW-0479">Metal-binding</keyword>
<sequence>MKTTKTTKLALAIASTFTLSTLPFAVSADNLFGLPSYDGEISLPGGVPTLRPDTEKAQRYIIKFKALELMHHAGIQPAADFERLPAADAFSVQAAESLLSQVQAEAIMHLDFVQASVATLSPQQLRELSKHPAVEYIELDPKRYLADVVQPMAQTTPYGINMVQANQVSDANATNMNVCVIDTGYQLGHPDLPSAGVTGSTFSGHGAWSTDGNGHGTHVAGTIVALNNNIGVVGVLPSGLVGLHNVKIFNNSGNWTNASNLIQAIQSCQNAGSKVVNMSLGGGSSSTTERNAMNSFNNSGMLLVAAAGNAGNTSFSYPASYDAVVSVAAVDSSKNLASFSQRNSQVEISGPGVNVNSTWNNGGYRSISGTSMASPHVAGVAALVWSNHPQCTNTQIRNVLNQTAERRGSTGRNNSYGWGIVRAKVAHDWITNNGCDGSGNGGNPGGGQTFHNLSGSAGQWLRGSYNIPAGVSQLTFSITGGTGDADLYIRYGNAPTEQVWDCRPYRNGNEEVCTFNNPQAGTWHVGIRGYTAFSGLTFSYQY</sequence>
<evidence type="ECO:0000256" key="6">
    <source>
        <dbReference type="PROSITE-ProRule" id="PRU01240"/>
    </source>
</evidence>
<dbReference type="Gene3D" id="3.40.50.200">
    <property type="entry name" value="Peptidase S8/S53 domain"/>
    <property type="match status" value="1"/>
</dbReference>
<evidence type="ECO:0000256" key="4">
    <source>
        <dbReference type="ARBA" id="ARBA00022801"/>
    </source>
</evidence>
<accession>A0ABU7JKF7</accession>
<keyword evidence="2 6" id="KW-0645">Protease</keyword>
<evidence type="ECO:0000256" key="5">
    <source>
        <dbReference type="ARBA" id="ARBA00022825"/>
    </source>
</evidence>
<evidence type="ECO:0000313" key="10">
    <source>
        <dbReference type="EMBL" id="MEE2026000.1"/>
    </source>
</evidence>
<evidence type="ECO:0000256" key="2">
    <source>
        <dbReference type="ARBA" id="ARBA00022670"/>
    </source>
</evidence>
<comment type="similarity">
    <text evidence="1 6">Belongs to the peptidase S8 family.</text>
</comment>
<dbReference type="SUPFAM" id="SSF52743">
    <property type="entry name" value="Subtilisin-like"/>
    <property type="match status" value="1"/>
</dbReference>
<dbReference type="Gene3D" id="3.30.70.80">
    <property type="entry name" value="Peptidase S8 propeptide/proteinase inhibitor I9"/>
    <property type="match status" value="1"/>
</dbReference>
<evidence type="ECO:0000256" key="1">
    <source>
        <dbReference type="ARBA" id="ARBA00011073"/>
    </source>
</evidence>
<proteinExistence type="inferred from homology"/>
<dbReference type="InterPro" id="IPR015500">
    <property type="entry name" value="Peptidase_S8_subtilisin-rel"/>
</dbReference>
<dbReference type="PROSITE" id="PS51892">
    <property type="entry name" value="SUBTILASE"/>
    <property type="match status" value="1"/>
</dbReference>
<dbReference type="InterPro" id="IPR007280">
    <property type="entry name" value="Peptidase_C_arc/bac"/>
</dbReference>
<evidence type="ECO:0000259" key="9">
    <source>
        <dbReference type="Pfam" id="PF04151"/>
    </source>
</evidence>
<dbReference type="InterPro" id="IPR034202">
    <property type="entry name" value="Subtilisin_Carlsberg-like"/>
</dbReference>
<keyword evidence="4 6" id="KW-0378">Hydrolase</keyword>
<evidence type="ECO:0000256" key="3">
    <source>
        <dbReference type="ARBA" id="ARBA00022723"/>
    </source>
</evidence>
<dbReference type="PANTHER" id="PTHR43806">
    <property type="entry name" value="PEPTIDASE S8"/>
    <property type="match status" value="1"/>
</dbReference>
<evidence type="ECO:0000256" key="7">
    <source>
        <dbReference type="SAM" id="SignalP"/>
    </source>
</evidence>
<dbReference type="Pfam" id="PF04151">
    <property type="entry name" value="PPC"/>
    <property type="match status" value="1"/>
</dbReference>
<name>A0ABU7JKF7_9GAMM</name>
<protein>
    <submittedName>
        <fullName evidence="10">S8 family serine peptidase</fullName>
    </submittedName>
</protein>
<dbReference type="InterPro" id="IPR022398">
    <property type="entry name" value="Peptidase_S8_His-AS"/>
</dbReference>
<dbReference type="CDD" id="cd07477">
    <property type="entry name" value="Peptidases_S8_Subtilisin_subset"/>
    <property type="match status" value="1"/>
</dbReference>
<comment type="caution">
    <text evidence="10">The sequence shown here is derived from an EMBL/GenBank/DDBJ whole genome shotgun (WGS) entry which is preliminary data.</text>
</comment>
<feature type="domain" description="Peptidase C-terminal archaeal/bacterial" evidence="9">
    <location>
        <begin position="466"/>
        <end position="529"/>
    </location>
</feature>
<dbReference type="InterPro" id="IPR036852">
    <property type="entry name" value="Peptidase_S8/S53_dom_sf"/>
</dbReference>
<dbReference type="InterPro" id="IPR050131">
    <property type="entry name" value="Peptidase_S8_subtilisin-like"/>
</dbReference>
<feature type="active site" description="Charge relay system" evidence="6">
    <location>
        <position position="182"/>
    </location>
</feature>
<organism evidence="10 11">
    <name type="scientific">Alkalimonas mucilaginosa</name>
    <dbReference type="NCBI Taxonomy" id="3057676"/>
    <lineage>
        <taxon>Bacteria</taxon>
        <taxon>Pseudomonadati</taxon>
        <taxon>Pseudomonadota</taxon>
        <taxon>Gammaproteobacteria</taxon>
        <taxon>Alkalimonas</taxon>
    </lineage>
</organism>
<dbReference type="Pfam" id="PF00082">
    <property type="entry name" value="Peptidase_S8"/>
    <property type="match status" value="1"/>
</dbReference>
<feature type="domain" description="Peptidase S8/S53" evidence="8">
    <location>
        <begin position="175"/>
        <end position="419"/>
    </location>
</feature>
<dbReference type="Proteomes" id="UP001339167">
    <property type="component" value="Unassembled WGS sequence"/>
</dbReference>
<feature type="active site" description="Charge relay system" evidence="6">
    <location>
        <position position="215"/>
    </location>
</feature>
<dbReference type="InterPro" id="IPR000209">
    <property type="entry name" value="Peptidase_S8/S53_dom"/>
</dbReference>
<dbReference type="InterPro" id="IPR037045">
    <property type="entry name" value="S8pro/Inhibitor_I9_sf"/>
</dbReference>
<feature type="active site" description="Charge relay system" evidence="6">
    <location>
        <position position="371"/>
    </location>
</feature>
<keyword evidence="5 6" id="KW-0720">Serine protease</keyword>
<dbReference type="PRINTS" id="PR00723">
    <property type="entry name" value="SUBTILISIN"/>
</dbReference>
<reference evidence="10 11" key="1">
    <citation type="submission" date="2023-06" db="EMBL/GenBank/DDBJ databases">
        <title>Alkalimonas sp., MEB004 an alkaliphilic bacterium isolated from Lonar Lake, India.</title>
        <authorList>
            <person name="Joshi A."/>
            <person name="Thite S."/>
        </authorList>
    </citation>
    <scope>NUCLEOTIDE SEQUENCE [LARGE SCALE GENOMIC DNA]</scope>
    <source>
        <strain evidence="10 11">MEB004</strain>
    </source>
</reference>
<keyword evidence="7" id="KW-0732">Signal</keyword>
<dbReference type="PROSITE" id="PS00137">
    <property type="entry name" value="SUBTILASE_HIS"/>
    <property type="match status" value="1"/>
</dbReference>
<keyword evidence="11" id="KW-1185">Reference proteome</keyword>
<dbReference type="InterPro" id="IPR023828">
    <property type="entry name" value="Peptidase_S8_Ser-AS"/>
</dbReference>
<feature type="chain" id="PRO_5045844936" evidence="7">
    <location>
        <begin position="29"/>
        <end position="542"/>
    </location>
</feature>
<dbReference type="RefSeq" id="WP_330089308.1">
    <property type="nucleotide sequence ID" value="NZ_JAUGZK010000020.1"/>
</dbReference>